<feature type="transmembrane region" description="Helical" evidence="1">
    <location>
        <begin position="12"/>
        <end position="36"/>
    </location>
</feature>
<accession>A0A839S4V4</accession>
<dbReference type="RefSeq" id="WP_343054079.1">
    <property type="nucleotide sequence ID" value="NZ_JACHWU010000005.1"/>
</dbReference>
<evidence type="ECO:0000313" key="2">
    <source>
        <dbReference type="EMBL" id="MBB3052758.1"/>
    </source>
</evidence>
<dbReference type="EMBL" id="JACHWU010000005">
    <property type="protein sequence ID" value="MBB3052758.1"/>
    <property type="molecule type" value="Genomic_DNA"/>
</dbReference>
<gene>
    <name evidence="2" type="ORF">FHS23_003799</name>
</gene>
<keyword evidence="1" id="KW-0812">Transmembrane</keyword>
<keyword evidence="1" id="KW-1133">Transmembrane helix</keyword>
<dbReference type="AlphaFoldDB" id="A0A839S4V4"/>
<feature type="transmembrane region" description="Helical" evidence="1">
    <location>
        <begin position="129"/>
        <end position="149"/>
    </location>
</feature>
<name>A0A839S4V4_9PSEU</name>
<evidence type="ECO:0000256" key="1">
    <source>
        <dbReference type="SAM" id="Phobius"/>
    </source>
</evidence>
<proteinExistence type="predicted"/>
<comment type="caution">
    <text evidence="2">The sequence shown here is derived from an EMBL/GenBank/DDBJ whole genome shotgun (WGS) entry which is preliminary data.</text>
</comment>
<protein>
    <submittedName>
        <fullName evidence="2">Uncharacterized protein</fullName>
    </submittedName>
</protein>
<keyword evidence="1" id="KW-0472">Membrane</keyword>
<organism evidence="2 3">
    <name type="scientific">Prauserella isguenensis</name>
    <dbReference type="NCBI Taxonomy" id="1470180"/>
    <lineage>
        <taxon>Bacteria</taxon>
        <taxon>Bacillati</taxon>
        <taxon>Actinomycetota</taxon>
        <taxon>Actinomycetes</taxon>
        <taxon>Pseudonocardiales</taxon>
        <taxon>Pseudonocardiaceae</taxon>
        <taxon>Prauserella</taxon>
    </lineage>
</organism>
<sequence>MRQQAESGRPAITVGWRSAGVAVVVGLLITALAWLAGPSLLATAAGADHRTVEATVTDPTECSDPEARETVRFSDDGATRQGILSGCGHNKDETVRIAVPEEPAETGGEPMLVHLASTDAGMSELGRPLGMALLVLSCAAGGVYAFLVVRGPRPGIAAGRLA</sequence>
<keyword evidence="3" id="KW-1185">Reference proteome</keyword>
<evidence type="ECO:0000313" key="3">
    <source>
        <dbReference type="Proteomes" id="UP000550714"/>
    </source>
</evidence>
<dbReference type="Proteomes" id="UP000550714">
    <property type="component" value="Unassembled WGS sequence"/>
</dbReference>
<reference evidence="2 3" key="1">
    <citation type="submission" date="2020-08" db="EMBL/GenBank/DDBJ databases">
        <title>Genomic Encyclopedia of Type Strains, Phase III (KMG-III): the genomes of soil and plant-associated and newly described type strains.</title>
        <authorList>
            <person name="Whitman W."/>
        </authorList>
    </citation>
    <scope>NUCLEOTIDE SEQUENCE [LARGE SCALE GENOMIC DNA]</scope>
    <source>
        <strain evidence="2 3">CECT 8577</strain>
    </source>
</reference>